<dbReference type="FunFam" id="2.40.340.10:FF:000007">
    <property type="entry name" value="Molybdopterin molybdenumtransferase"/>
    <property type="match status" value="1"/>
</dbReference>
<dbReference type="NCBIfam" id="NF045515">
    <property type="entry name" value="Glp_gephyrin"/>
    <property type="match status" value="1"/>
</dbReference>
<comment type="similarity">
    <text evidence="4">In the C-terminal section; belongs to the MoeA family.</text>
</comment>
<evidence type="ECO:0000313" key="16">
    <source>
        <dbReference type="EMBL" id="JAT61373.1"/>
    </source>
</evidence>
<evidence type="ECO:0000256" key="14">
    <source>
        <dbReference type="SAM" id="MobiDB-lite"/>
    </source>
</evidence>
<dbReference type="InterPro" id="IPR005110">
    <property type="entry name" value="MoeA_linker/N"/>
</dbReference>
<evidence type="ECO:0000256" key="13">
    <source>
        <dbReference type="RuleBase" id="RU365090"/>
    </source>
</evidence>
<dbReference type="PANTHER" id="PTHR10192:SF5">
    <property type="entry name" value="GEPHYRIN"/>
    <property type="match status" value="1"/>
</dbReference>
<dbReference type="SMART" id="SM00852">
    <property type="entry name" value="MoCF_biosynth"/>
    <property type="match status" value="2"/>
</dbReference>
<dbReference type="Gene3D" id="3.40.980.10">
    <property type="entry name" value="MoaB/Mog-like domain"/>
    <property type="match status" value="2"/>
</dbReference>
<name>A0A1D1Z389_9ARAE</name>
<dbReference type="GO" id="GO:0006777">
    <property type="term" value="P:Mo-molybdopterin cofactor biosynthetic process"/>
    <property type="evidence" value="ECO:0007669"/>
    <property type="project" value="UniProtKB-UniRule"/>
</dbReference>
<evidence type="ECO:0000256" key="2">
    <source>
        <dbReference type="ARBA" id="ARBA00005046"/>
    </source>
</evidence>
<feature type="compositionally biased region" description="Basic and acidic residues" evidence="14">
    <location>
        <begin position="205"/>
        <end position="214"/>
    </location>
</feature>
<feature type="domain" description="MoaB/Mog" evidence="15">
    <location>
        <begin position="417"/>
        <end position="562"/>
    </location>
</feature>
<dbReference type="SUPFAM" id="SSF63882">
    <property type="entry name" value="MoeA N-terminal region -like"/>
    <property type="match status" value="1"/>
</dbReference>
<dbReference type="InterPro" id="IPR036135">
    <property type="entry name" value="MoeA_linker/N_sf"/>
</dbReference>
<sequence>VTMSNTSQVQGYTVGILTVSDTASTDSTKDISGPTLKTVFEQASNEDNTFNIIRNAIIPDDFEQIQDIVKQWSDNENLDIVITTGGTGFGVKDVTPEAVEPLLQKISPGITYAMITTSLQKTPFAALSRLVSGVRGKTIIMTVPGSPKGAKENLEAVISVLPHAIDLVRGGTGEKVHAQLNTQETNNSRDESGHQCVHNTKHEHHYHEHEHHSFLSDSLTGPVTQRQRKSPYPMITVDEALKIVANNVEVLDSVTVPVDENLIGMILAEDVYAKEPVPAYRASIVDGYAVVASDGPGTYPVVGVSIASDQPEAIQLKPGQITRITTGGVIPDGATAVVMVEDTSLVSTSADGLQEDSVEIHVQARDNEWIREIGSDTSVGTIVVRKGELVTAVGGEIGVMASVGVREVRVYKRPVFGILSTGNEVVNHNEKIELKFGQIRDSNRPTFLAISKVTGFEAKDFGIVRDNAQELENALKLALSQVDVLVTTGGISMGEFDLLKPTLERSLGATIHFGRLKMKPGKPTTFATIGSNESKKLIFSLPGNPVSATVTFYLFVLPALRKIAGYNNWNLPIVQAELSNNISLDPRPEYHRASISFDHTKGKFLAMSTGNQISSRMLSMCSCNALLKLPEKTDQLKELIKGTMVNAILIGQLN</sequence>
<dbReference type="PROSITE" id="PS01078">
    <property type="entry name" value="MOCF_BIOSYNTHESIS_1"/>
    <property type="match status" value="1"/>
</dbReference>
<evidence type="ECO:0000256" key="6">
    <source>
        <dbReference type="ARBA" id="ARBA00022679"/>
    </source>
</evidence>
<dbReference type="Gene3D" id="2.170.190.11">
    <property type="entry name" value="Molybdopterin biosynthesis moea protein, domain 3"/>
    <property type="match status" value="1"/>
</dbReference>
<comment type="similarity">
    <text evidence="3">In the N-terminal section; belongs to the MoaB/Mog family.</text>
</comment>
<gene>
    <name evidence="16" type="primary">GPHN_2</name>
    <name evidence="16" type="ORF">g.151748</name>
</gene>
<protein>
    <recommendedName>
        <fullName evidence="13">Molybdopterin biosynthesis protein CNX1</fullName>
    </recommendedName>
    <alternativeName>
        <fullName evidence="13">Molybdenum cofactor biosynthesis enzyme CNX1</fullName>
    </alternativeName>
    <domain>
        <recommendedName>
            <fullName evidence="13">Molybdopterin molybdenumtransferase</fullName>
            <shortName evidence="13">MPT Mo-transferase</shortName>
            <ecNumber evidence="13">2.10.1.1</ecNumber>
        </recommendedName>
        <alternativeName>
            <fullName evidence="13">Domain E</fullName>
        </alternativeName>
    </domain>
    <domain>
        <recommendedName>
            <fullName evidence="13">Molybdopterin adenylyltransferase</fullName>
            <shortName evidence="13">MPT adenylyltransferase</shortName>
            <ecNumber evidence="13">2.7.7.75</ecNumber>
        </recommendedName>
        <alternativeName>
            <fullName evidence="13">Domain G</fullName>
        </alternativeName>
    </domain>
</protein>
<dbReference type="InterPro" id="IPR008284">
    <property type="entry name" value="MoCF_biosynth_CS"/>
</dbReference>
<dbReference type="Pfam" id="PF00994">
    <property type="entry name" value="MoCF_biosynth"/>
    <property type="match status" value="2"/>
</dbReference>
<dbReference type="GO" id="GO:0061598">
    <property type="term" value="F:molybdopterin adenylyltransferase activity"/>
    <property type="evidence" value="ECO:0007669"/>
    <property type="project" value="UniProtKB-UniRule"/>
</dbReference>
<keyword evidence="7 13" id="KW-0479">Metal-binding</keyword>
<reference evidence="16" key="1">
    <citation type="submission" date="2015-07" db="EMBL/GenBank/DDBJ databases">
        <title>Transcriptome Assembly of Anthurium amnicola.</title>
        <authorList>
            <person name="Suzuki J."/>
        </authorList>
    </citation>
    <scope>NUCLEOTIDE SEQUENCE</scope>
</reference>
<keyword evidence="11 13" id="KW-0501">Molybdenum cofactor biosynthesis</keyword>
<keyword evidence="8" id="KW-0547">Nucleotide-binding</keyword>
<evidence type="ECO:0000259" key="15">
    <source>
        <dbReference type="SMART" id="SM00852"/>
    </source>
</evidence>
<dbReference type="PANTHER" id="PTHR10192">
    <property type="entry name" value="MOLYBDOPTERIN BIOSYNTHESIS PROTEIN"/>
    <property type="match status" value="1"/>
</dbReference>
<dbReference type="FunFam" id="3.40.980.10:FF:000011">
    <property type="entry name" value="Molybdopterin molybdenumtransferase"/>
    <property type="match status" value="1"/>
</dbReference>
<dbReference type="AlphaFoldDB" id="A0A1D1Z389"/>
<dbReference type="Pfam" id="PF03453">
    <property type="entry name" value="MoeA_N"/>
    <property type="match status" value="1"/>
</dbReference>
<dbReference type="SUPFAM" id="SSF63867">
    <property type="entry name" value="MoeA C-terminal domain-like"/>
    <property type="match status" value="1"/>
</dbReference>
<dbReference type="InterPro" id="IPR038987">
    <property type="entry name" value="MoeA-like"/>
</dbReference>
<dbReference type="GO" id="GO:0005524">
    <property type="term" value="F:ATP binding"/>
    <property type="evidence" value="ECO:0007669"/>
    <property type="project" value="UniProtKB-UniRule"/>
</dbReference>
<comment type="catalytic activity">
    <reaction evidence="13">
        <text>molybdopterin + ATP + H(+) = adenylyl-molybdopterin + diphosphate</text>
        <dbReference type="Rhea" id="RHEA:31331"/>
        <dbReference type="ChEBI" id="CHEBI:15378"/>
        <dbReference type="ChEBI" id="CHEBI:30616"/>
        <dbReference type="ChEBI" id="CHEBI:33019"/>
        <dbReference type="ChEBI" id="CHEBI:58698"/>
        <dbReference type="ChEBI" id="CHEBI:62727"/>
    </reaction>
</comment>
<comment type="function">
    <text evidence="13">Catalyzes two steps in the biosynthesis of the molybdenum cofactor. In the first step, molybdopterin is adenylated. Subsequently, molybdate is inserted into adenylated molybdopterin and AMP is released.</text>
</comment>
<dbReference type="Gene3D" id="3.90.105.10">
    <property type="entry name" value="Molybdopterin biosynthesis moea protein, domain 2"/>
    <property type="match status" value="1"/>
</dbReference>
<keyword evidence="9" id="KW-0067">ATP-binding</keyword>
<dbReference type="CDD" id="cd00886">
    <property type="entry name" value="MogA_MoaB"/>
    <property type="match status" value="1"/>
</dbReference>
<evidence type="ECO:0000256" key="12">
    <source>
        <dbReference type="ARBA" id="ARBA00023268"/>
    </source>
</evidence>
<dbReference type="EC" id="2.10.1.1" evidence="13"/>
<dbReference type="PROSITE" id="PS01079">
    <property type="entry name" value="MOCF_BIOSYNTHESIS_2"/>
    <property type="match status" value="1"/>
</dbReference>
<keyword evidence="6 13" id="KW-0808">Transferase</keyword>
<comment type="catalytic activity">
    <reaction evidence="13">
        <text>adenylyl-molybdopterin + molybdate = Mo-molybdopterin + AMP + H(+)</text>
        <dbReference type="Rhea" id="RHEA:35047"/>
        <dbReference type="ChEBI" id="CHEBI:15378"/>
        <dbReference type="ChEBI" id="CHEBI:36264"/>
        <dbReference type="ChEBI" id="CHEBI:62727"/>
        <dbReference type="ChEBI" id="CHEBI:71302"/>
        <dbReference type="ChEBI" id="CHEBI:456215"/>
    </reaction>
</comment>
<comment type="similarity">
    <text evidence="13">Belongs to the MoeA family.</text>
</comment>
<dbReference type="GO" id="GO:0046872">
    <property type="term" value="F:metal ion binding"/>
    <property type="evidence" value="ECO:0007669"/>
    <property type="project" value="UniProtKB-UniRule"/>
</dbReference>
<dbReference type="InterPro" id="IPR001453">
    <property type="entry name" value="MoaB/Mog_dom"/>
</dbReference>
<dbReference type="EC" id="2.7.7.75" evidence="13"/>
<comment type="cofactor">
    <cofactor evidence="1 13">
        <name>Mg(2+)</name>
        <dbReference type="ChEBI" id="CHEBI:18420"/>
    </cofactor>
</comment>
<dbReference type="Pfam" id="PF03454">
    <property type="entry name" value="MoeA_C"/>
    <property type="match status" value="1"/>
</dbReference>
<dbReference type="FunFam" id="2.170.190.11:FF:000001">
    <property type="entry name" value="Molybdopterin molybdenumtransferase"/>
    <property type="match status" value="1"/>
</dbReference>
<proteinExistence type="inferred from homology"/>
<evidence type="ECO:0000256" key="7">
    <source>
        <dbReference type="ARBA" id="ARBA00022723"/>
    </source>
</evidence>
<dbReference type="InterPro" id="IPR005111">
    <property type="entry name" value="MoeA_C_domain_IV"/>
</dbReference>
<dbReference type="Gene3D" id="2.40.340.10">
    <property type="entry name" value="MoeA, C-terminal, domain IV"/>
    <property type="match status" value="1"/>
</dbReference>
<dbReference type="GO" id="GO:0005829">
    <property type="term" value="C:cytosol"/>
    <property type="evidence" value="ECO:0007669"/>
    <property type="project" value="TreeGrafter"/>
</dbReference>
<feature type="compositionally biased region" description="Polar residues" evidence="14">
    <location>
        <begin position="215"/>
        <end position="225"/>
    </location>
</feature>
<dbReference type="CDD" id="cd00887">
    <property type="entry name" value="MoeA"/>
    <property type="match status" value="1"/>
</dbReference>
<feature type="region of interest" description="Disordered" evidence="14">
    <location>
        <begin position="201"/>
        <end position="227"/>
    </location>
</feature>
<dbReference type="NCBIfam" id="TIGR00177">
    <property type="entry name" value="molyb_syn"/>
    <property type="match status" value="2"/>
</dbReference>
<evidence type="ECO:0000256" key="1">
    <source>
        <dbReference type="ARBA" id="ARBA00001946"/>
    </source>
</evidence>
<evidence type="ECO:0000256" key="9">
    <source>
        <dbReference type="ARBA" id="ARBA00022840"/>
    </source>
</evidence>
<evidence type="ECO:0000256" key="4">
    <source>
        <dbReference type="ARBA" id="ARBA00008339"/>
    </source>
</evidence>
<accession>A0A1D1Z389</accession>
<organism evidence="16">
    <name type="scientific">Anthurium amnicola</name>
    <dbReference type="NCBI Taxonomy" id="1678845"/>
    <lineage>
        <taxon>Eukaryota</taxon>
        <taxon>Viridiplantae</taxon>
        <taxon>Streptophyta</taxon>
        <taxon>Embryophyta</taxon>
        <taxon>Tracheophyta</taxon>
        <taxon>Spermatophyta</taxon>
        <taxon>Magnoliopsida</taxon>
        <taxon>Liliopsida</taxon>
        <taxon>Araceae</taxon>
        <taxon>Pothoideae</taxon>
        <taxon>Potheae</taxon>
        <taxon>Anthurium</taxon>
    </lineage>
</organism>
<dbReference type="InterPro" id="IPR036425">
    <property type="entry name" value="MoaB/Mog-like_dom_sf"/>
</dbReference>
<feature type="non-terminal residue" evidence="16">
    <location>
        <position position="1"/>
    </location>
</feature>
<dbReference type="UniPathway" id="UPA00344"/>
<evidence type="ECO:0000256" key="8">
    <source>
        <dbReference type="ARBA" id="ARBA00022741"/>
    </source>
</evidence>
<keyword evidence="5 13" id="KW-0500">Molybdenum</keyword>
<dbReference type="SUPFAM" id="SSF53218">
    <property type="entry name" value="Molybdenum cofactor biosynthesis proteins"/>
    <property type="match status" value="2"/>
</dbReference>
<evidence type="ECO:0000256" key="3">
    <source>
        <dbReference type="ARBA" id="ARBA00007589"/>
    </source>
</evidence>
<dbReference type="EMBL" id="GDJX01006563">
    <property type="protein sequence ID" value="JAT61373.1"/>
    <property type="molecule type" value="Transcribed_RNA"/>
</dbReference>
<dbReference type="InterPro" id="IPR036688">
    <property type="entry name" value="MoeA_C_domain_IV_sf"/>
</dbReference>
<keyword evidence="10 13" id="KW-0460">Magnesium</keyword>
<feature type="domain" description="MoaB/Mog" evidence="15">
    <location>
        <begin position="15"/>
        <end position="164"/>
    </location>
</feature>
<keyword evidence="12" id="KW-0511">Multifunctional enzyme</keyword>
<comment type="pathway">
    <text evidence="2 13">Cofactor biosynthesis; molybdopterin biosynthesis.</text>
</comment>
<dbReference type="GO" id="GO:0061599">
    <property type="term" value="F:molybdopterin molybdotransferase activity"/>
    <property type="evidence" value="ECO:0007669"/>
    <property type="project" value="UniProtKB-UniRule"/>
</dbReference>
<evidence type="ECO:0000256" key="5">
    <source>
        <dbReference type="ARBA" id="ARBA00022505"/>
    </source>
</evidence>
<evidence type="ECO:0000256" key="10">
    <source>
        <dbReference type="ARBA" id="ARBA00022842"/>
    </source>
</evidence>
<evidence type="ECO:0000256" key="11">
    <source>
        <dbReference type="ARBA" id="ARBA00023150"/>
    </source>
</evidence>